<keyword evidence="12" id="KW-1185">Reference proteome</keyword>
<dbReference type="InterPro" id="IPR045865">
    <property type="entry name" value="ACT-like_dom_sf"/>
</dbReference>
<dbReference type="Pfam" id="PF00800">
    <property type="entry name" value="PDT"/>
    <property type="match status" value="2"/>
</dbReference>
<evidence type="ECO:0000256" key="2">
    <source>
        <dbReference type="ARBA" id="ARBA00013147"/>
    </source>
</evidence>
<keyword evidence="3" id="KW-0028">Amino-acid biosynthesis</keyword>
<dbReference type="PANTHER" id="PTHR21022">
    <property type="entry name" value="PREPHENATE DEHYDRATASE P PROTEIN"/>
    <property type="match status" value="1"/>
</dbReference>
<name>N1QFE8_SPHMS</name>
<dbReference type="OrthoDB" id="983542at2759"/>
<reference evidence="11 12" key="1">
    <citation type="journal article" date="2012" name="PLoS Pathog.">
        <title>Diverse lifestyles and strategies of plant pathogenesis encoded in the genomes of eighteen Dothideomycetes fungi.</title>
        <authorList>
            <person name="Ohm R.A."/>
            <person name="Feau N."/>
            <person name="Henrissat B."/>
            <person name="Schoch C.L."/>
            <person name="Horwitz B.A."/>
            <person name="Barry K.W."/>
            <person name="Condon B.J."/>
            <person name="Copeland A.C."/>
            <person name="Dhillon B."/>
            <person name="Glaser F."/>
            <person name="Hesse C.N."/>
            <person name="Kosti I."/>
            <person name="LaButti K."/>
            <person name="Lindquist E.A."/>
            <person name="Lucas S."/>
            <person name="Salamov A.A."/>
            <person name="Bradshaw R.E."/>
            <person name="Ciuffetti L."/>
            <person name="Hamelin R.C."/>
            <person name="Kema G.H.J."/>
            <person name="Lawrence C."/>
            <person name="Scott J.A."/>
            <person name="Spatafora J.W."/>
            <person name="Turgeon B.G."/>
            <person name="de Wit P.J.G.M."/>
            <person name="Zhong S."/>
            <person name="Goodwin S.B."/>
            <person name="Grigoriev I.V."/>
        </authorList>
    </citation>
    <scope>NUCLEOTIDE SEQUENCE [LARGE SCALE GENOMIC DNA]</scope>
    <source>
        <strain evidence="11 12">SO2202</strain>
    </source>
</reference>
<dbReference type="GO" id="GO:0009094">
    <property type="term" value="P:L-phenylalanine biosynthetic process"/>
    <property type="evidence" value="ECO:0007669"/>
    <property type="project" value="UniProtKB-UniPathway"/>
</dbReference>
<gene>
    <name evidence="11" type="ORF">SEPMUDRAFT_149758</name>
</gene>
<dbReference type="Proteomes" id="UP000016931">
    <property type="component" value="Unassembled WGS sequence"/>
</dbReference>
<evidence type="ECO:0000313" key="12">
    <source>
        <dbReference type="Proteomes" id="UP000016931"/>
    </source>
</evidence>
<comment type="catalytic activity">
    <reaction evidence="7">
        <text>prephenate + H(+) = 3-phenylpyruvate + CO2 + H2O</text>
        <dbReference type="Rhea" id="RHEA:21648"/>
        <dbReference type="ChEBI" id="CHEBI:15377"/>
        <dbReference type="ChEBI" id="CHEBI:15378"/>
        <dbReference type="ChEBI" id="CHEBI:16526"/>
        <dbReference type="ChEBI" id="CHEBI:18005"/>
        <dbReference type="ChEBI" id="CHEBI:29934"/>
        <dbReference type="EC" id="4.2.1.51"/>
    </reaction>
</comment>
<dbReference type="UniPathway" id="UPA00121">
    <property type="reaction ID" value="UER00345"/>
</dbReference>
<proteinExistence type="predicted"/>
<dbReference type="SUPFAM" id="SSF53850">
    <property type="entry name" value="Periplasmic binding protein-like II"/>
    <property type="match status" value="2"/>
</dbReference>
<dbReference type="InterPro" id="IPR002912">
    <property type="entry name" value="ACT_dom"/>
</dbReference>
<sequence length="387" mass="42599">MPDQASEIVAFLGPRATYTHQAALSVFSADKYNLQPRINIADVFSAIQNGEVRYGVVPFENSSNGSVIFTLDLFVDAQNRHPDILVEGEIYLPVHHCLLAKPARSDSKLAASSSSISERERAFRKFPDEASGTCTPTQAAPIPPKPRVKPNQDISHITKLYSHPQAWGQCKLFLNTYLKGIEQQDVSSTSRAAELVAQDETGTSAAISSRIAGDVNNLDILAEGIEDKEGNTTRFFILRNRQDVFATAASQSPISEPNSSSAVASTALHNTLDDREDDDNNEKEEDEEQKYKTLISFTVNNHSEPGALADSLAVFKKYHLNLSSINSRPSTESAWHYVFFVEILGRKLHREGVEGGGKVNRALEELGAVAREWRWLGSWENKLAAAA</sequence>
<protein>
    <recommendedName>
        <fullName evidence="2">prephenate dehydratase</fullName>
        <ecNumber evidence="2">4.2.1.51</ecNumber>
    </recommendedName>
</protein>
<keyword evidence="6" id="KW-0456">Lyase</keyword>
<dbReference type="GO" id="GO:0005737">
    <property type="term" value="C:cytoplasm"/>
    <property type="evidence" value="ECO:0007669"/>
    <property type="project" value="TreeGrafter"/>
</dbReference>
<evidence type="ECO:0000256" key="8">
    <source>
        <dbReference type="SAM" id="MobiDB-lite"/>
    </source>
</evidence>
<evidence type="ECO:0000259" key="9">
    <source>
        <dbReference type="PROSITE" id="PS51171"/>
    </source>
</evidence>
<dbReference type="HOGENOM" id="CLU_035008_5_1_1"/>
<comment type="pathway">
    <text evidence="1">Amino-acid biosynthesis; L-phenylalanine biosynthesis; phenylpyruvate from prephenate: step 1/1.</text>
</comment>
<dbReference type="CDD" id="cd04905">
    <property type="entry name" value="ACT_CM-PDT"/>
    <property type="match status" value="1"/>
</dbReference>
<dbReference type="STRING" id="692275.N1QFE8"/>
<dbReference type="AlphaFoldDB" id="N1QFE8"/>
<dbReference type="PIRSF" id="PIRSF001500">
    <property type="entry name" value="Chor_mut_pdt_Ppr"/>
    <property type="match status" value="1"/>
</dbReference>
<dbReference type="EMBL" id="KB456265">
    <property type="protein sequence ID" value="EMF11922.1"/>
    <property type="molecule type" value="Genomic_DNA"/>
</dbReference>
<dbReference type="SUPFAM" id="SSF55021">
    <property type="entry name" value="ACT-like"/>
    <property type="match status" value="1"/>
</dbReference>
<dbReference type="PROSITE" id="PS51171">
    <property type="entry name" value="PREPHENATE_DEHYDR_3"/>
    <property type="match status" value="1"/>
</dbReference>
<dbReference type="PANTHER" id="PTHR21022:SF19">
    <property type="entry name" value="PREPHENATE DEHYDRATASE-RELATED"/>
    <property type="match status" value="1"/>
</dbReference>
<dbReference type="FunFam" id="3.40.190.10:FF:000034">
    <property type="entry name" value="Chorismate mutase/prephenate dehydratase"/>
    <property type="match status" value="1"/>
</dbReference>
<evidence type="ECO:0000259" key="10">
    <source>
        <dbReference type="PROSITE" id="PS51671"/>
    </source>
</evidence>
<dbReference type="OMA" id="YPNITIC"/>
<accession>N1QFE8</accession>
<evidence type="ECO:0000256" key="4">
    <source>
        <dbReference type="ARBA" id="ARBA00023141"/>
    </source>
</evidence>
<dbReference type="RefSeq" id="XP_016760043.1">
    <property type="nucleotide sequence ID" value="XM_016905753.1"/>
</dbReference>
<dbReference type="GeneID" id="27902890"/>
<evidence type="ECO:0000256" key="7">
    <source>
        <dbReference type="ARBA" id="ARBA00047848"/>
    </source>
</evidence>
<keyword evidence="5" id="KW-0584">Phenylalanine biosynthesis</keyword>
<organism evidence="11 12">
    <name type="scientific">Sphaerulina musiva (strain SO2202)</name>
    <name type="common">Poplar stem canker fungus</name>
    <name type="synonym">Septoria musiva</name>
    <dbReference type="NCBI Taxonomy" id="692275"/>
    <lineage>
        <taxon>Eukaryota</taxon>
        <taxon>Fungi</taxon>
        <taxon>Dikarya</taxon>
        <taxon>Ascomycota</taxon>
        <taxon>Pezizomycotina</taxon>
        <taxon>Dothideomycetes</taxon>
        <taxon>Dothideomycetidae</taxon>
        <taxon>Mycosphaerellales</taxon>
        <taxon>Mycosphaerellaceae</taxon>
        <taxon>Sphaerulina</taxon>
    </lineage>
</organism>
<dbReference type="CDD" id="cd13532">
    <property type="entry name" value="PBP2_PDT_like"/>
    <property type="match status" value="1"/>
</dbReference>
<evidence type="ECO:0000256" key="3">
    <source>
        <dbReference type="ARBA" id="ARBA00022605"/>
    </source>
</evidence>
<dbReference type="Gene3D" id="3.40.190.10">
    <property type="entry name" value="Periplasmic binding protein-like II"/>
    <property type="match status" value="2"/>
</dbReference>
<dbReference type="GO" id="GO:0004664">
    <property type="term" value="F:prephenate dehydratase activity"/>
    <property type="evidence" value="ECO:0007669"/>
    <property type="project" value="UniProtKB-EC"/>
</dbReference>
<evidence type="ECO:0000313" key="11">
    <source>
        <dbReference type="EMBL" id="EMF11922.1"/>
    </source>
</evidence>
<dbReference type="EC" id="4.2.1.51" evidence="2"/>
<dbReference type="Gene3D" id="3.30.70.260">
    <property type="match status" value="1"/>
</dbReference>
<evidence type="ECO:0000256" key="6">
    <source>
        <dbReference type="ARBA" id="ARBA00023239"/>
    </source>
</evidence>
<feature type="region of interest" description="Disordered" evidence="8">
    <location>
        <begin position="128"/>
        <end position="149"/>
    </location>
</feature>
<feature type="domain" description="Prephenate dehydratase" evidence="9">
    <location>
        <begin position="8"/>
        <end position="240"/>
    </location>
</feature>
<keyword evidence="4" id="KW-0057">Aromatic amino acid biosynthesis</keyword>
<dbReference type="PROSITE" id="PS51671">
    <property type="entry name" value="ACT"/>
    <property type="match status" value="1"/>
</dbReference>
<dbReference type="InterPro" id="IPR008242">
    <property type="entry name" value="Chor_mutase/pphenate_deHydtase"/>
</dbReference>
<dbReference type="InterPro" id="IPR001086">
    <property type="entry name" value="Preph_deHydtase"/>
</dbReference>
<evidence type="ECO:0000256" key="1">
    <source>
        <dbReference type="ARBA" id="ARBA00004741"/>
    </source>
</evidence>
<evidence type="ECO:0000256" key="5">
    <source>
        <dbReference type="ARBA" id="ARBA00023222"/>
    </source>
</evidence>
<dbReference type="eggNOG" id="KOG2797">
    <property type="taxonomic scope" value="Eukaryota"/>
</dbReference>
<feature type="domain" description="ACT" evidence="10">
    <location>
        <begin position="296"/>
        <end position="378"/>
    </location>
</feature>